<evidence type="ECO:0000256" key="1">
    <source>
        <dbReference type="SAM" id="Phobius"/>
    </source>
</evidence>
<dbReference type="Proteomes" id="UP000501240">
    <property type="component" value="Chromosome"/>
</dbReference>
<protein>
    <submittedName>
        <fullName evidence="2">Uncharacterized protein</fullName>
    </submittedName>
</protein>
<feature type="transmembrane region" description="Helical" evidence="1">
    <location>
        <begin position="184"/>
        <end position="202"/>
    </location>
</feature>
<sequence length="237" mass="25828">MLKTIPGALRARIDRSTARRRYADLQDTLNETFDDLYVAQDHDDRAALQDRAAQLTEQLAETHTAAWGREADADGRPMAYSLAGRAALLRQVAATERAVIGAVPWSDAEPLPGDEYRTELLAWTELAHTSAPDRRASCLRRLHSLAAEHLGDRAAEVLVVLAEVEEHRAGGSTEHPSRHRLSRVLIHALMAVLAVVGVVPGLDILGRIVLWAVVLGAAYVALCVYVGVRGRAEGVNR</sequence>
<organism evidence="2 3">
    <name type="scientific">Actinomadura verrucosospora</name>
    <dbReference type="NCBI Taxonomy" id="46165"/>
    <lineage>
        <taxon>Bacteria</taxon>
        <taxon>Bacillati</taxon>
        <taxon>Actinomycetota</taxon>
        <taxon>Actinomycetes</taxon>
        <taxon>Streptosporangiales</taxon>
        <taxon>Thermomonosporaceae</taxon>
        <taxon>Actinomadura</taxon>
    </lineage>
</organism>
<keyword evidence="1" id="KW-0812">Transmembrane</keyword>
<evidence type="ECO:0000313" key="3">
    <source>
        <dbReference type="Proteomes" id="UP000501240"/>
    </source>
</evidence>
<accession>A0A7D3VRM1</accession>
<dbReference type="AlphaFoldDB" id="A0A7D3VRM1"/>
<keyword evidence="1" id="KW-0472">Membrane</keyword>
<keyword evidence="1" id="KW-1133">Transmembrane helix</keyword>
<dbReference type="EMBL" id="CP053892">
    <property type="protein sequence ID" value="QKG21080.1"/>
    <property type="molecule type" value="Genomic_DNA"/>
</dbReference>
<reference evidence="2 3" key="1">
    <citation type="submission" date="2020-05" db="EMBL/GenBank/DDBJ databases">
        <title>Actinomadura verrucosospora NRRL-B18236 (PFL_A860) Genome sequencing and assembly.</title>
        <authorList>
            <person name="Samborskyy M."/>
        </authorList>
    </citation>
    <scope>NUCLEOTIDE SEQUENCE [LARGE SCALE GENOMIC DNA]</scope>
    <source>
        <strain evidence="2 3">NRRL:B18236</strain>
    </source>
</reference>
<feature type="transmembrane region" description="Helical" evidence="1">
    <location>
        <begin position="208"/>
        <end position="228"/>
    </location>
</feature>
<dbReference type="RefSeq" id="WP_173095406.1">
    <property type="nucleotide sequence ID" value="NZ_CP053892.1"/>
</dbReference>
<evidence type="ECO:0000313" key="2">
    <source>
        <dbReference type="EMBL" id="QKG21080.1"/>
    </source>
</evidence>
<name>A0A7D3VRM1_ACTVE</name>
<keyword evidence="3" id="KW-1185">Reference proteome</keyword>
<gene>
    <name evidence="2" type="ORF">ACTIVE_2718</name>
</gene>
<proteinExistence type="predicted"/>